<sequence length="80" mass="9100">MKYVAPTSVMDFSDNDGHCGVAPSETASWVANVAQQGFSTSMLDLTVNIYYVTIWNYNDRRTVPCWQCCSNRNDECVFFQ</sequence>
<organism evidence="1 2">
    <name type="scientific">Panicum miliaceum</name>
    <name type="common">Proso millet</name>
    <name type="synonym">Broomcorn millet</name>
    <dbReference type="NCBI Taxonomy" id="4540"/>
    <lineage>
        <taxon>Eukaryota</taxon>
        <taxon>Viridiplantae</taxon>
        <taxon>Streptophyta</taxon>
        <taxon>Embryophyta</taxon>
        <taxon>Tracheophyta</taxon>
        <taxon>Spermatophyta</taxon>
        <taxon>Magnoliopsida</taxon>
        <taxon>Liliopsida</taxon>
        <taxon>Poales</taxon>
        <taxon>Poaceae</taxon>
        <taxon>PACMAD clade</taxon>
        <taxon>Panicoideae</taxon>
        <taxon>Panicodae</taxon>
        <taxon>Paniceae</taxon>
        <taxon>Panicinae</taxon>
        <taxon>Panicum</taxon>
        <taxon>Panicum sect. Panicum</taxon>
    </lineage>
</organism>
<evidence type="ECO:0000313" key="2">
    <source>
        <dbReference type="Proteomes" id="UP000275267"/>
    </source>
</evidence>
<dbReference type="AlphaFoldDB" id="A0A3L6TEJ2"/>
<reference evidence="2" key="1">
    <citation type="journal article" date="2019" name="Nat. Commun.">
        <title>The genome of broomcorn millet.</title>
        <authorList>
            <person name="Zou C."/>
            <person name="Miki D."/>
            <person name="Li D."/>
            <person name="Tang Q."/>
            <person name="Xiao L."/>
            <person name="Rajput S."/>
            <person name="Deng P."/>
            <person name="Jia W."/>
            <person name="Huang R."/>
            <person name="Zhang M."/>
            <person name="Sun Y."/>
            <person name="Hu J."/>
            <person name="Fu X."/>
            <person name="Schnable P.S."/>
            <person name="Li F."/>
            <person name="Zhang H."/>
            <person name="Feng B."/>
            <person name="Zhu X."/>
            <person name="Liu R."/>
            <person name="Schnable J.C."/>
            <person name="Zhu J.-K."/>
            <person name="Zhang H."/>
        </authorList>
    </citation>
    <scope>NUCLEOTIDE SEQUENCE [LARGE SCALE GENOMIC DNA]</scope>
</reference>
<evidence type="ECO:0000313" key="1">
    <source>
        <dbReference type="EMBL" id="RLN35510.1"/>
    </source>
</evidence>
<proteinExistence type="predicted"/>
<name>A0A3L6TEJ2_PANMI</name>
<comment type="caution">
    <text evidence="1">The sequence shown here is derived from an EMBL/GenBank/DDBJ whole genome shotgun (WGS) entry which is preliminary data.</text>
</comment>
<dbReference type="Proteomes" id="UP000275267">
    <property type="component" value="Unassembled WGS sequence"/>
</dbReference>
<gene>
    <name evidence="1" type="ORF">C2845_PM03G18430</name>
</gene>
<dbReference type="EMBL" id="PQIB02000002">
    <property type="protein sequence ID" value="RLN35510.1"/>
    <property type="molecule type" value="Genomic_DNA"/>
</dbReference>
<protein>
    <submittedName>
        <fullName evidence="1">Uncharacterized protein</fullName>
    </submittedName>
</protein>
<accession>A0A3L6TEJ2</accession>
<keyword evidence="2" id="KW-1185">Reference proteome</keyword>